<dbReference type="GO" id="GO:0006325">
    <property type="term" value="P:chromatin organization"/>
    <property type="evidence" value="ECO:0007669"/>
    <property type="project" value="UniProtKB-KW"/>
</dbReference>
<accession>A0A9N8YX70</accession>
<dbReference type="SUPFAM" id="SSF46774">
    <property type="entry name" value="ARID-like"/>
    <property type="match status" value="1"/>
</dbReference>
<dbReference type="InterPro" id="IPR001606">
    <property type="entry name" value="ARID_dom"/>
</dbReference>
<dbReference type="GO" id="GO:0003677">
    <property type="term" value="F:DNA binding"/>
    <property type="evidence" value="ECO:0007669"/>
    <property type="project" value="InterPro"/>
</dbReference>
<sequence length="769" mass="88749">MSKRTKLNRSNESYFNLQRDLRLSGTPRPIKPIEDSIERTQEYNDFMKDLEEFHKAHGTPLQKEPVLGSKKLDLYRIYNMVIENGGCEKICLEKSWKKICEPFNFPATCTNSAYVMKNVYIKFLEAYELEKHWGKKVPYGGIPQRPQTTPSTPQVIQAVQSPVPQYLEMSTPPSRRIVPQDNVQANYSDPETPVQTYNNYDSGTPIAYNNHDTMADPIAIQTTVNVLIYTKAFFLEADTIISQLPNEIDWAFEVLVQLSADDTINFYLDKIPGLVDVILSFVAPFYKDIRKFTGTEPGSMLTIDSEKDTELFVSSVNEFLSLPVKIEQLSRVQQIFLMFRNLSYTEHNMKFMAGYKPLRRFLVEALSLPEISRLSELKLHCLETLANLCRIITLKSSKEELVMNLSKLLYSKDSLIVLLSINAMTNLAANGNNADHLQEIDPVAVQRLAQLLLVDDDDELILSVLDWFYQYTTYENSAYAIIQYAPNNFIRLLINFLRYGANDEDFLQDQRTSAERNPYYIRGDFENYPEPYRTHEWLKLYYVESPFDGVLQTDIWYAYRDQFMNSHFPMMPAAEVIKHVNQAFPESRIKRKPLPEEVTLKNPTYKCRWLGCRINNFVSENELYNHVISDHINNSPDARYECHWMGCHRFPVGSDNRLAVIAHLKTHFPVSPDEGDNRKRKAKSPKMKALNKYGKNNGIITHRTYVTSDMNGDAIGIPLTASLILRNLSIFRKNLHYFEAYEQELTDMLANCVGLSKHLAETLSNLKSV</sequence>
<comment type="caution">
    <text evidence="6">The sequence shown here is derived from an EMBL/GenBank/DDBJ whole genome shotgun (WGS) entry which is preliminary data.</text>
</comment>
<evidence type="ECO:0000256" key="4">
    <source>
        <dbReference type="ARBA" id="ARBA00023242"/>
    </source>
</evidence>
<gene>
    <name evidence="6" type="ORF">AMORRO_LOCUS954</name>
</gene>
<dbReference type="SMART" id="SM00501">
    <property type="entry name" value="BRIGHT"/>
    <property type="match status" value="1"/>
</dbReference>
<dbReference type="Gene3D" id="3.30.160.60">
    <property type="entry name" value="Classic Zinc Finger"/>
    <property type="match status" value="1"/>
</dbReference>
<dbReference type="PANTHER" id="PTHR22970">
    <property type="entry name" value="AT-RICH INTERACTIVE DOMAIN-CONTAINING PROTEIN 2"/>
    <property type="match status" value="1"/>
</dbReference>
<dbReference type="GO" id="GO:0016586">
    <property type="term" value="C:RSC-type complex"/>
    <property type="evidence" value="ECO:0007669"/>
    <property type="project" value="TreeGrafter"/>
</dbReference>
<keyword evidence="3" id="KW-0804">Transcription</keyword>
<dbReference type="OrthoDB" id="338531at2759"/>
<dbReference type="EMBL" id="CAJVPV010000337">
    <property type="protein sequence ID" value="CAG8452200.1"/>
    <property type="molecule type" value="Genomic_DNA"/>
</dbReference>
<dbReference type="Gene3D" id="1.10.150.60">
    <property type="entry name" value="ARID DNA-binding domain"/>
    <property type="match status" value="1"/>
</dbReference>
<dbReference type="Gene3D" id="1.25.10.10">
    <property type="entry name" value="Leucine-rich Repeat Variant"/>
    <property type="match status" value="1"/>
</dbReference>
<dbReference type="SUPFAM" id="SSF48371">
    <property type="entry name" value="ARM repeat"/>
    <property type="match status" value="1"/>
</dbReference>
<dbReference type="SMART" id="SM00355">
    <property type="entry name" value="ZnF_C2H2"/>
    <property type="match status" value="2"/>
</dbReference>
<dbReference type="InterPro" id="IPR016024">
    <property type="entry name" value="ARM-type_fold"/>
</dbReference>
<dbReference type="InterPro" id="IPR011989">
    <property type="entry name" value="ARM-like"/>
</dbReference>
<dbReference type="Pfam" id="PF01388">
    <property type="entry name" value="ARID"/>
    <property type="match status" value="1"/>
</dbReference>
<evidence type="ECO:0000256" key="3">
    <source>
        <dbReference type="ARBA" id="ARBA00023163"/>
    </source>
</evidence>
<protein>
    <submittedName>
        <fullName evidence="6">8073_t:CDS:1</fullName>
    </submittedName>
</protein>
<evidence type="ECO:0000259" key="5">
    <source>
        <dbReference type="PROSITE" id="PS51011"/>
    </source>
</evidence>
<dbReference type="InterPro" id="IPR052406">
    <property type="entry name" value="Chromatin_Remodeling_Comp"/>
</dbReference>
<evidence type="ECO:0000256" key="2">
    <source>
        <dbReference type="ARBA" id="ARBA00023015"/>
    </source>
</evidence>
<evidence type="ECO:0000313" key="6">
    <source>
        <dbReference type="EMBL" id="CAG8452200.1"/>
    </source>
</evidence>
<dbReference type="AlphaFoldDB" id="A0A9N8YX70"/>
<feature type="domain" description="ARID" evidence="5">
    <location>
        <begin position="40"/>
        <end position="132"/>
    </location>
</feature>
<dbReference type="SMART" id="SM01014">
    <property type="entry name" value="ARID"/>
    <property type="match status" value="1"/>
</dbReference>
<keyword evidence="4" id="KW-0539">Nucleus</keyword>
<dbReference type="PANTHER" id="PTHR22970:SF14">
    <property type="entry name" value="AT-RICH INTERACTIVE DOMAIN-CONTAINING PROTEIN 2"/>
    <property type="match status" value="1"/>
</dbReference>
<keyword evidence="7" id="KW-1185">Reference proteome</keyword>
<evidence type="ECO:0000256" key="1">
    <source>
        <dbReference type="ARBA" id="ARBA00022853"/>
    </source>
</evidence>
<dbReference type="InterPro" id="IPR013087">
    <property type="entry name" value="Znf_C2H2_type"/>
</dbReference>
<evidence type="ECO:0000313" key="7">
    <source>
        <dbReference type="Proteomes" id="UP000789342"/>
    </source>
</evidence>
<dbReference type="InterPro" id="IPR036431">
    <property type="entry name" value="ARID_dom_sf"/>
</dbReference>
<keyword evidence="2" id="KW-0805">Transcription regulation</keyword>
<proteinExistence type="predicted"/>
<name>A0A9N8YX70_9GLOM</name>
<dbReference type="Proteomes" id="UP000789342">
    <property type="component" value="Unassembled WGS sequence"/>
</dbReference>
<keyword evidence="1" id="KW-0156">Chromatin regulator</keyword>
<reference evidence="6" key="1">
    <citation type="submission" date="2021-06" db="EMBL/GenBank/DDBJ databases">
        <authorList>
            <person name="Kallberg Y."/>
            <person name="Tangrot J."/>
            <person name="Rosling A."/>
        </authorList>
    </citation>
    <scope>NUCLEOTIDE SEQUENCE</scope>
    <source>
        <strain evidence="6">CL551</strain>
    </source>
</reference>
<organism evidence="6 7">
    <name type="scientific">Acaulospora morrowiae</name>
    <dbReference type="NCBI Taxonomy" id="94023"/>
    <lineage>
        <taxon>Eukaryota</taxon>
        <taxon>Fungi</taxon>
        <taxon>Fungi incertae sedis</taxon>
        <taxon>Mucoromycota</taxon>
        <taxon>Glomeromycotina</taxon>
        <taxon>Glomeromycetes</taxon>
        <taxon>Diversisporales</taxon>
        <taxon>Acaulosporaceae</taxon>
        <taxon>Acaulospora</taxon>
    </lineage>
</organism>
<dbReference type="PROSITE" id="PS51011">
    <property type="entry name" value="ARID"/>
    <property type="match status" value="1"/>
</dbReference>